<evidence type="ECO:0000313" key="3">
    <source>
        <dbReference type="Proteomes" id="UP000216063"/>
    </source>
</evidence>
<comment type="caution">
    <text evidence="2">The sequence shown here is derived from an EMBL/GenBank/DDBJ whole genome shotgun (WGS) entry which is preliminary data.</text>
</comment>
<evidence type="ECO:0000313" key="2">
    <source>
        <dbReference type="EMBL" id="OYN81874.1"/>
    </source>
</evidence>
<proteinExistence type="predicted"/>
<reference evidence="2 3" key="1">
    <citation type="submission" date="2017-07" db="EMBL/GenBank/DDBJ databases">
        <title>The new phylogeny of genus Mycobacterium.</title>
        <authorList>
            <person name="Tortoli E."/>
            <person name="Trovato A."/>
            <person name="Cirillo D.M."/>
        </authorList>
    </citation>
    <scope>NUCLEOTIDE SEQUENCE [LARGE SCALE GENOMIC DNA]</scope>
    <source>
        <strain evidence="2 3">ATCC 33027</strain>
    </source>
</reference>
<evidence type="ECO:0000256" key="1">
    <source>
        <dbReference type="SAM" id="MobiDB-lite"/>
    </source>
</evidence>
<dbReference type="AlphaFoldDB" id="A0A255DRL4"/>
<dbReference type="EMBL" id="NOZR01000003">
    <property type="protein sequence ID" value="OYN81874.1"/>
    <property type="molecule type" value="Genomic_DNA"/>
</dbReference>
<dbReference type="InterPro" id="IPR001387">
    <property type="entry name" value="Cro/C1-type_HTH"/>
</dbReference>
<dbReference type="Gene3D" id="1.10.10.10">
    <property type="entry name" value="Winged helix-like DNA-binding domain superfamily/Winged helix DNA-binding domain"/>
    <property type="match status" value="1"/>
</dbReference>
<dbReference type="Proteomes" id="UP000216063">
    <property type="component" value="Unassembled WGS sequence"/>
</dbReference>
<keyword evidence="3" id="KW-1185">Reference proteome</keyword>
<dbReference type="CDD" id="cd00093">
    <property type="entry name" value="HTH_XRE"/>
    <property type="match status" value="1"/>
</dbReference>
<sequence>MVFFVPTTTTSHTDYTIRWIPQAVENLLHNNDIMTKAELASFLGVARSTVYKTFEDDWSGEVTTKMLAAMCSRFGVPMNRIATEPGRAAARPTRRRTAGVSVRLAG</sequence>
<dbReference type="InterPro" id="IPR036388">
    <property type="entry name" value="WH-like_DNA-bd_sf"/>
</dbReference>
<feature type="region of interest" description="Disordered" evidence="1">
    <location>
        <begin position="85"/>
        <end position="106"/>
    </location>
</feature>
<dbReference type="OrthoDB" id="9951708at2"/>
<name>A0A255DRL4_9MYCO</name>
<gene>
    <name evidence="2" type="ORF">CG716_04915</name>
</gene>
<accession>A0A255DRL4</accession>
<protein>
    <submittedName>
        <fullName evidence="2">Uncharacterized protein</fullName>
    </submittedName>
</protein>
<organism evidence="2 3">
    <name type="scientific">Mycolicibacterium sphagni</name>
    <dbReference type="NCBI Taxonomy" id="1786"/>
    <lineage>
        <taxon>Bacteria</taxon>
        <taxon>Bacillati</taxon>
        <taxon>Actinomycetota</taxon>
        <taxon>Actinomycetes</taxon>
        <taxon>Mycobacteriales</taxon>
        <taxon>Mycobacteriaceae</taxon>
        <taxon>Mycolicibacterium</taxon>
    </lineage>
</organism>